<evidence type="ECO:0000313" key="2">
    <source>
        <dbReference type="Proteomes" id="UP001056778"/>
    </source>
</evidence>
<proteinExistence type="predicted"/>
<organism evidence="1 2">
    <name type="scientific">Holotrichia oblita</name>
    <name type="common">Chafer beetle</name>
    <dbReference type="NCBI Taxonomy" id="644536"/>
    <lineage>
        <taxon>Eukaryota</taxon>
        <taxon>Metazoa</taxon>
        <taxon>Ecdysozoa</taxon>
        <taxon>Arthropoda</taxon>
        <taxon>Hexapoda</taxon>
        <taxon>Insecta</taxon>
        <taxon>Pterygota</taxon>
        <taxon>Neoptera</taxon>
        <taxon>Endopterygota</taxon>
        <taxon>Coleoptera</taxon>
        <taxon>Polyphaga</taxon>
        <taxon>Scarabaeiformia</taxon>
        <taxon>Scarabaeidae</taxon>
        <taxon>Melolonthinae</taxon>
        <taxon>Holotrichia</taxon>
    </lineage>
</organism>
<reference evidence="1" key="1">
    <citation type="submission" date="2022-04" db="EMBL/GenBank/DDBJ databases">
        <title>Chromosome-scale genome assembly of Holotrichia oblita Faldermann.</title>
        <authorList>
            <person name="Rongchong L."/>
        </authorList>
    </citation>
    <scope>NUCLEOTIDE SEQUENCE</scope>
    <source>
        <strain evidence="1">81SQS9</strain>
    </source>
</reference>
<evidence type="ECO:0000313" key="1">
    <source>
        <dbReference type="EMBL" id="KAI4461114.1"/>
    </source>
</evidence>
<comment type="caution">
    <text evidence="1">The sequence shown here is derived from an EMBL/GenBank/DDBJ whole genome shotgun (WGS) entry which is preliminary data.</text>
</comment>
<name>A0ACB9T2S7_HOLOL</name>
<dbReference type="Proteomes" id="UP001056778">
    <property type="component" value="Chromosome 5"/>
</dbReference>
<sequence length="797" mass="90134">MWTAVAPCDVECSAPSSRSKHSATLIGDNVYLLGGRNGNLPLKDFWRYNLAAKNMFISFAINFLRIKSVSSHFAVTGKWQQLKPDGDKLPSLQEHSAVAYKDNIYVFGGEVGFSAGSETPLWCYDVKNNSWRKMRPRKGALRLDKSVSTPKGRRGHTALVHKGSMLIYGGYQDLKGSCGELWAYHFETESWHLLSRQPAKSTSDSLPPPRHKHSAVIHDDAIWIYGGMTDLQERSDLWKWDIVTATWVGIKTKVNPGPLHSHAACRLPSCMLVFGGERDGHPTNDLWKFNFSTEVWEKITINGIRPQPRAESVAFTVSELVLNNKTSSLENKATRTRLRTCTSVDRGSRHSSYMNNRVEPYEQTYVFSPSHEDYTDGSELLAESTRPSKTSFLQEISKLSQINIARINNRCSYTVLTERHTDSTESLLRQAALSPGIDYEEYEFSTPTRGTMIKSKSAYVIKKKFSNDVTSTGQNDKENLTKKRVEFDTTTKKIPRDPISVPNFNLLTLPTPVLTPVEAARLVYLDTEEENYHYDDEFAIPYGSVTQVKASNIDYKDNKTVKRGDSYNSHLAYADNPLYQHMINSGSTKLASFAVPENFDETVSSTSDYFSIDTVNRLSSASNYSIKMNNGQEDRNKMKINDGIFGFSNPNYLGPDIKNYLEKERSRKEFSKTINNLTNEDVNISNLSEPEDILELQTYDGTFNKNTKVYYKHVRNKGPPKSLPLETHLRLKGGKSRASSASRAEKNSLREDRSKAEPDTLSNENFIPLFVFILGGKEQGQVTVFQRPLSIWKLKLF</sequence>
<protein>
    <submittedName>
        <fullName evidence="1">Muskelin</fullName>
    </submittedName>
</protein>
<gene>
    <name evidence="1" type="ORF">MML48_5g00004137</name>
</gene>
<dbReference type="EMBL" id="CM043019">
    <property type="protein sequence ID" value="KAI4461114.1"/>
    <property type="molecule type" value="Genomic_DNA"/>
</dbReference>
<accession>A0ACB9T2S7</accession>
<keyword evidence="2" id="KW-1185">Reference proteome</keyword>